<dbReference type="EMBL" id="CP034458">
    <property type="protein sequence ID" value="QBM88880.1"/>
    <property type="molecule type" value="Genomic_DNA"/>
</dbReference>
<dbReference type="InterPro" id="IPR038586">
    <property type="entry name" value="Tctex-1-like_sf"/>
</dbReference>
<evidence type="ECO:0000313" key="5">
    <source>
        <dbReference type="EMBL" id="QBM88880.1"/>
    </source>
</evidence>
<keyword evidence="6" id="KW-1185">Reference proteome</keyword>
<dbReference type="GO" id="GO:0042995">
    <property type="term" value="C:cell projection"/>
    <property type="evidence" value="ECO:0007669"/>
    <property type="project" value="UniProtKB-SubCell"/>
</dbReference>
<organism evidence="5 6">
    <name type="scientific">Metschnikowia aff. pulcherrima</name>
    <dbReference type="NCBI Taxonomy" id="2163413"/>
    <lineage>
        <taxon>Eukaryota</taxon>
        <taxon>Fungi</taxon>
        <taxon>Dikarya</taxon>
        <taxon>Ascomycota</taxon>
        <taxon>Saccharomycotina</taxon>
        <taxon>Pichiomycetes</taxon>
        <taxon>Metschnikowiaceae</taxon>
        <taxon>Metschnikowia</taxon>
    </lineage>
</organism>
<accession>A0A4P6XNG9</accession>
<dbReference type="InterPro" id="IPR005334">
    <property type="entry name" value="Tctex-1-like"/>
</dbReference>
<protein>
    <recommendedName>
        <fullName evidence="3">Topoisomerase I damage affected protein 2</fullName>
    </recommendedName>
</protein>
<evidence type="ECO:0000256" key="2">
    <source>
        <dbReference type="ARBA" id="ARBA00010778"/>
    </source>
</evidence>
<dbReference type="Pfam" id="PF03645">
    <property type="entry name" value="Tctex-1"/>
    <property type="match status" value="1"/>
</dbReference>
<dbReference type="AlphaFoldDB" id="A0A4P6XNG9"/>
<reference evidence="6" key="1">
    <citation type="submission" date="2019-03" db="EMBL/GenBank/DDBJ databases">
        <title>Snf2 controls pulcherriminic acid biosynthesis and connects pigmentation and antifungal activity of the yeast Metschnikowia pulcherrima.</title>
        <authorList>
            <person name="Gore-Lloyd D."/>
            <person name="Sumann I."/>
            <person name="Brachmann A.O."/>
            <person name="Schneeberger K."/>
            <person name="Ortiz-Merino R.A."/>
            <person name="Moreno-Beltran M."/>
            <person name="Schlaefli M."/>
            <person name="Kirner P."/>
            <person name="Santos Kron A."/>
            <person name="Wolfe K.H."/>
            <person name="Piel J."/>
            <person name="Ahrens C.H."/>
            <person name="Henk D."/>
            <person name="Freimoser F.M."/>
        </authorList>
    </citation>
    <scope>NUCLEOTIDE SEQUENCE [LARGE SCALE GENOMIC DNA]</scope>
    <source>
        <strain evidence="6">APC 1.2</strain>
    </source>
</reference>
<dbReference type="CDD" id="cd21457">
    <property type="entry name" value="DLC-like_TDA2"/>
    <property type="match status" value="1"/>
</dbReference>
<evidence type="ECO:0000256" key="4">
    <source>
        <dbReference type="ARBA" id="ARBA00023273"/>
    </source>
</evidence>
<comment type="subcellular location">
    <subcellularLocation>
        <location evidence="1">Cell projection</location>
    </subcellularLocation>
</comment>
<dbReference type="Proteomes" id="UP000292447">
    <property type="component" value="Chromosome III"/>
</dbReference>
<proteinExistence type="inferred from homology"/>
<gene>
    <name evidence="5" type="primary">MPUL0C08610</name>
    <name evidence="5" type="ORF">METSCH_C08610</name>
</gene>
<evidence type="ECO:0000256" key="1">
    <source>
        <dbReference type="ARBA" id="ARBA00004316"/>
    </source>
</evidence>
<sequence>MSVQILNLSDTCLGPISAEELKSIFLGEVQNLNESKEAARHIAQKLSTKSSKHKFLVLVTRIDLEPEVSNDVSIQSVIGAVWDEKKDGYWAFRVDDELIHLITVYWIYVG</sequence>
<dbReference type="Gene3D" id="3.30.1140.40">
    <property type="entry name" value="Tctex-1"/>
    <property type="match status" value="1"/>
</dbReference>
<keyword evidence="4" id="KW-0966">Cell projection</keyword>
<name>A0A4P6XNG9_9ASCO</name>
<evidence type="ECO:0000313" key="6">
    <source>
        <dbReference type="Proteomes" id="UP000292447"/>
    </source>
</evidence>
<comment type="similarity">
    <text evidence="2">Belongs to the TDA2 family.</text>
</comment>
<evidence type="ECO:0000256" key="3">
    <source>
        <dbReference type="ARBA" id="ARBA00019193"/>
    </source>
</evidence>